<dbReference type="Proteomes" id="UP000023758">
    <property type="component" value="Unassembled WGS sequence"/>
</dbReference>
<organism evidence="2">
    <name type="scientific">Trichophyton rubrum CBS 288.86</name>
    <dbReference type="NCBI Taxonomy" id="1215330"/>
    <lineage>
        <taxon>Eukaryota</taxon>
        <taxon>Fungi</taxon>
        <taxon>Dikarya</taxon>
        <taxon>Ascomycota</taxon>
        <taxon>Pezizomycotina</taxon>
        <taxon>Eurotiomycetes</taxon>
        <taxon>Eurotiomycetidae</taxon>
        <taxon>Onygenales</taxon>
        <taxon>Arthrodermataceae</taxon>
        <taxon>Trichophyton</taxon>
    </lineage>
</organism>
<dbReference type="HOGENOM" id="CLU_1289769_0_0_1"/>
<keyword evidence="1" id="KW-0812">Transmembrane</keyword>
<proteinExistence type="predicted"/>
<sequence>MACVCIYIAEYFPPWNGRLGCFVLLVFTITLVYAQVGGYTRLFLNLTAAGTDTMPGIKSPLALLALLGVQQALAVDGSWHAPNATDINNLGKVLNSNGVYGFIFDSSQTPDKEYGKYNWCNMPHVRPREYPKAPKKYKLQYVEVVCLQESILTLMVAKIVHRYTDTISVLLINPIHSLKNLTAGTVTTKACFTTVNQSRAETVPNPIGRVIRTQ</sequence>
<protein>
    <submittedName>
        <fullName evidence="2">Uncharacterized protein</fullName>
    </submittedName>
</protein>
<keyword evidence="1" id="KW-0472">Membrane</keyword>
<reference evidence="2" key="1">
    <citation type="submission" date="2014-02" db="EMBL/GenBank/DDBJ databases">
        <title>The Genome Sequence of Trichophyton rubrum (morphotype fischeri) CBS 288.86.</title>
        <authorList>
            <consortium name="The Broad Institute Genomics Platform"/>
            <person name="Cuomo C.A."/>
            <person name="White T.C."/>
            <person name="Graser Y."/>
            <person name="Martinez-Rossi N."/>
            <person name="Heitman J."/>
            <person name="Young S.K."/>
            <person name="Zeng Q."/>
            <person name="Gargeya S."/>
            <person name="Abouelleil A."/>
            <person name="Alvarado L."/>
            <person name="Chapman S.B."/>
            <person name="Gainer-Dewar J."/>
            <person name="Goldberg J."/>
            <person name="Griggs A."/>
            <person name="Gujja S."/>
            <person name="Hansen M."/>
            <person name="Howarth C."/>
            <person name="Imamovic A."/>
            <person name="Larimer J."/>
            <person name="Martinez D."/>
            <person name="Murphy C."/>
            <person name="Pearson M.D."/>
            <person name="Persinoti G."/>
            <person name="Poon T."/>
            <person name="Priest M."/>
            <person name="Roberts A.D."/>
            <person name="Saif S."/>
            <person name="Shea T.D."/>
            <person name="Sykes S.N."/>
            <person name="Wortman J."/>
            <person name="Nusbaum C."/>
            <person name="Birren B."/>
        </authorList>
    </citation>
    <scope>NUCLEOTIDE SEQUENCE [LARGE SCALE GENOMIC DNA]</scope>
    <source>
        <strain evidence="2">CBS 288.86</strain>
    </source>
</reference>
<dbReference type="AlphaFoldDB" id="A0A022W8S5"/>
<keyword evidence="1" id="KW-1133">Transmembrane helix</keyword>
<name>A0A022W8S5_TRIRU</name>
<feature type="transmembrane region" description="Helical" evidence="1">
    <location>
        <begin position="17"/>
        <end position="36"/>
    </location>
</feature>
<accession>A0A022W8S5</accession>
<evidence type="ECO:0000256" key="1">
    <source>
        <dbReference type="SAM" id="Phobius"/>
    </source>
</evidence>
<gene>
    <name evidence="2" type="ORF">H103_02667</name>
</gene>
<dbReference type="EMBL" id="KK207780">
    <property type="protein sequence ID" value="EZF54694.1"/>
    <property type="molecule type" value="Genomic_DNA"/>
</dbReference>
<evidence type="ECO:0000313" key="2">
    <source>
        <dbReference type="EMBL" id="EZF54694.1"/>
    </source>
</evidence>